<dbReference type="InterPro" id="IPR007016">
    <property type="entry name" value="O-antigen_ligase-rel_domated"/>
</dbReference>
<feature type="transmembrane region" description="Helical" evidence="5">
    <location>
        <begin position="375"/>
        <end position="392"/>
    </location>
</feature>
<proteinExistence type="predicted"/>
<evidence type="ECO:0000256" key="3">
    <source>
        <dbReference type="ARBA" id="ARBA00022989"/>
    </source>
</evidence>
<sequence>MVVVGLYTIPFFRALASIGQGCLVVAALAYFVLFKKIEQRTKWPVYLGFVAIFGMHFAAGAITSRSNMHEYWRDMVLQLPFLILPIAFCVLPPLPVAYLARLYKLLLGLTTVSAVGSTIYYLYNREYINELYLRSKVMPTVPDHIRFSLLVALSIAVGAVLLNREALQGWRRKVVLIATIFLAGFLHLLAVRSGLLAFYVLGIFGLGYQLKHKAWRKVATVVAVLTLTPLLSYWALPTFYNKYRNTREDASRVEQTRSANDYSLVGRVYSYQAALRVWEDHPLVGVGKADLRDEMSARYREFFPQIDAEHHLQPHNQFLFYLVSFGAIGLLLFTLAFYYPLWWSRRKHAPMLISQYIIVTLSFMVEPTLETQTGLTFALFFLLLPLSSAAAYSKETVVRKGLEWRPA</sequence>
<evidence type="ECO:0000256" key="5">
    <source>
        <dbReference type="SAM" id="Phobius"/>
    </source>
</evidence>
<evidence type="ECO:0000256" key="2">
    <source>
        <dbReference type="ARBA" id="ARBA00022692"/>
    </source>
</evidence>
<keyword evidence="3 5" id="KW-1133">Transmembrane helix</keyword>
<keyword evidence="4 5" id="KW-0472">Membrane</keyword>
<evidence type="ECO:0000313" key="7">
    <source>
        <dbReference type="EMBL" id="KUG06469.1"/>
    </source>
</evidence>
<keyword evidence="8" id="KW-1185">Reference proteome</keyword>
<dbReference type="Proteomes" id="UP000054223">
    <property type="component" value="Unassembled WGS sequence"/>
</dbReference>
<evidence type="ECO:0000259" key="6">
    <source>
        <dbReference type="Pfam" id="PF04932"/>
    </source>
</evidence>
<dbReference type="GO" id="GO:0016020">
    <property type="term" value="C:membrane"/>
    <property type="evidence" value="ECO:0007669"/>
    <property type="project" value="UniProtKB-SubCell"/>
</dbReference>
<keyword evidence="2 5" id="KW-0812">Transmembrane</keyword>
<dbReference type="EMBL" id="LNAL01000008">
    <property type="protein sequence ID" value="KUG06469.1"/>
    <property type="molecule type" value="Genomic_DNA"/>
</dbReference>
<feature type="transmembrane region" description="Helical" evidence="5">
    <location>
        <begin position="318"/>
        <end position="339"/>
    </location>
</feature>
<dbReference type="PANTHER" id="PTHR37422:SF13">
    <property type="entry name" value="LIPOPOLYSACCHARIDE BIOSYNTHESIS PROTEIN PA4999-RELATED"/>
    <property type="match status" value="1"/>
</dbReference>
<feature type="transmembrane region" description="Helical" evidence="5">
    <location>
        <begin position="45"/>
        <end position="63"/>
    </location>
</feature>
<evidence type="ECO:0000256" key="4">
    <source>
        <dbReference type="ARBA" id="ARBA00023136"/>
    </source>
</evidence>
<feature type="transmembrane region" description="Helical" evidence="5">
    <location>
        <begin position="105"/>
        <end position="124"/>
    </location>
</feature>
<evidence type="ECO:0000313" key="8">
    <source>
        <dbReference type="Proteomes" id="UP000054223"/>
    </source>
</evidence>
<feature type="transmembrane region" description="Helical" evidence="5">
    <location>
        <begin position="174"/>
        <end position="190"/>
    </location>
</feature>
<accession>A0A9X0L3I1</accession>
<dbReference type="Pfam" id="PF04932">
    <property type="entry name" value="Wzy_C"/>
    <property type="match status" value="1"/>
</dbReference>
<feature type="domain" description="O-antigen ligase-related" evidence="6">
    <location>
        <begin position="178"/>
        <end position="333"/>
    </location>
</feature>
<organism evidence="7 8">
    <name type="scientific">Solirubrum puertoriconensis</name>
    <dbReference type="NCBI Taxonomy" id="1751427"/>
    <lineage>
        <taxon>Bacteria</taxon>
        <taxon>Pseudomonadati</taxon>
        <taxon>Bacteroidota</taxon>
        <taxon>Cytophagia</taxon>
        <taxon>Cytophagales</taxon>
    </lineage>
</organism>
<name>A0A9X0L3I1_SOLP1</name>
<feature type="transmembrane region" description="Helical" evidence="5">
    <location>
        <begin position="75"/>
        <end position="98"/>
    </location>
</feature>
<evidence type="ECO:0000256" key="1">
    <source>
        <dbReference type="ARBA" id="ARBA00004141"/>
    </source>
</evidence>
<gene>
    <name evidence="7" type="ORF">ASU33_03695</name>
</gene>
<reference evidence="7 8" key="1">
    <citation type="submission" date="2015-11" db="EMBL/GenBank/DDBJ databases">
        <title>Solirubrum puertoriconensis gen. nov. an environmental bacteria isolated in Puerto Rico.</title>
        <authorList>
            <person name="Cuebas-Irizarry M.F."/>
            <person name="Montalvo-Rodriguez R."/>
        </authorList>
    </citation>
    <scope>NUCLEOTIDE SEQUENCE [LARGE SCALE GENOMIC DNA]</scope>
    <source>
        <strain evidence="7 8">MC1A</strain>
    </source>
</reference>
<dbReference type="PANTHER" id="PTHR37422">
    <property type="entry name" value="TEICHURONIC ACID BIOSYNTHESIS PROTEIN TUAE"/>
    <property type="match status" value="1"/>
</dbReference>
<dbReference type="AlphaFoldDB" id="A0A9X0L3I1"/>
<feature type="transmembrane region" description="Helical" evidence="5">
    <location>
        <begin position="12"/>
        <end position="33"/>
    </location>
</feature>
<protein>
    <recommendedName>
        <fullName evidence="6">O-antigen ligase-related domain-containing protein</fullName>
    </recommendedName>
</protein>
<feature type="transmembrane region" description="Helical" evidence="5">
    <location>
        <begin position="218"/>
        <end position="236"/>
    </location>
</feature>
<feature type="transmembrane region" description="Helical" evidence="5">
    <location>
        <begin position="144"/>
        <end position="162"/>
    </location>
</feature>
<dbReference type="InterPro" id="IPR051533">
    <property type="entry name" value="WaaL-like"/>
</dbReference>
<comment type="caution">
    <text evidence="7">The sequence shown here is derived from an EMBL/GenBank/DDBJ whole genome shotgun (WGS) entry which is preliminary data.</text>
</comment>
<comment type="subcellular location">
    <subcellularLocation>
        <location evidence="1">Membrane</location>
        <topology evidence="1">Multi-pass membrane protein</topology>
    </subcellularLocation>
</comment>